<dbReference type="STRING" id="36022.A0A061B0Z4"/>
<dbReference type="PROSITE" id="PS51910">
    <property type="entry name" value="GH18_2"/>
    <property type="match status" value="1"/>
</dbReference>
<evidence type="ECO:0000256" key="5">
    <source>
        <dbReference type="ARBA" id="ARBA00023277"/>
    </source>
</evidence>
<dbReference type="EMBL" id="MPUK01000005">
    <property type="protein sequence ID" value="ONH66872.1"/>
    <property type="molecule type" value="Genomic_DNA"/>
</dbReference>
<name>A0A061B0Z4_CYBFA</name>
<comment type="similarity">
    <text evidence="9">Belongs to the glycosyl hydrolase 18 family.</text>
</comment>
<keyword evidence="3 8" id="KW-0378">Hydrolase</keyword>
<evidence type="ECO:0000256" key="2">
    <source>
        <dbReference type="ARBA" id="ARBA00012729"/>
    </source>
</evidence>
<keyword evidence="5" id="KW-0119">Carbohydrate metabolism</keyword>
<keyword evidence="13" id="KW-1185">Reference proteome</keyword>
<dbReference type="OrthoDB" id="76388at2759"/>
<dbReference type="InterPro" id="IPR050314">
    <property type="entry name" value="Glycosyl_Hydrlase_18"/>
</dbReference>
<evidence type="ECO:0000256" key="4">
    <source>
        <dbReference type="ARBA" id="ARBA00023024"/>
    </source>
</evidence>
<evidence type="ECO:0000256" key="3">
    <source>
        <dbReference type="ARBA" id="ARBA00022801"/>
    </source>
</evidence>
<proteinExistence type="inferred from homology"/>
<reference evidence="12" key="3">
    <citation type="submission" date="2017-01" db="EMBL/GenBank/DDBJ databases">
        <authorList>
            <person name="Mah S.A."/>
            <person name="Swanson W.J."/>
            <person name="Moy G.W."/>
            <person name="Vacquier V.D."/>
        </authorList>
    </citation>
    <scope>NUCLEOTIDE SEQUENCE [LARGE SCALE GENOMIC DNA]</scope>
    <source>
        <strain evidence="12">65</strain>
    </source>
</reference>
<reference evidence="13" key="2">
    <citation type="journal article" date="2017" name="Genome Announc.">
        <title>Genome sequences of Cyberlindnera fabianii 65, Pichia kudriavzevii 129, and Saccharomyces cerevisiae 131 isolated from fermented masau fruits in Zimbabwe.</title>
        <authorList>
            <person name="van Rijswijck I.M.H."/>
            <person name="Derks M.F.L."/>
            <person name="Abee T."/>
            <person name="de Ridder D."/>
            <person name="Smid E.J."/>
        </authorList>
    </citation>
    <scope>NUCLEOTIDE SEQUENCE [LARGE SCALE GENOMIC DNA]</scope>
    <source>
        <strain evidence="13">65</strain>
    </source>
</reference>
<protein>
    <recommendedName>
        <fullName evidence="2">chitinase</fullName>
        <ecNumber evidence="2">3.2.1.14</ecNumber>
    </recommendedName>
</protein>
<dbReference type="Proteomes" id="UP000189513">
    <property type="component" value="Unassembled WGS sequence"/>
</dbReference>
<dbReference type="Gene3D" id="3.10.50.10">
    <property type="match status" value="1"/>
</dbReference>
<dbReference type="PANTHER" id="PTHR11177">
    <property type="entry name" value="CHITINASE"/>
    <property type="match status" value="1"/>
</dbReference>
<dbReference type="EMBL" id="LK052896">
    <property type="protein sequence ID" value="CDR43160.1"/>
    <property type="molecule type" value="Genomic_DNA"/>
</dbReference>
<evidence type="ECO:0000256" key="1">
    <source>
        <dbReference type="ARBA" id="ARBA00000822"/>
    </source>
</evidence>
<dbReference type="EC" id="3.2.1.14" evidence="2"/>
<sequence length="441" mass="50423">MTWKTFKNAILGDTPQVSTRVSDLDIAKLKMVEPVTRKFSGYKTCLYFGQWSIYSNHTPKDVNLSLATNIFYSFFNIDPNTGEVLLGDPWADIQKPFPSLYEKNVHYKGLLSRFYEIKHNNRNVKVSMSIGGWSNKDNFACGLANTEKLTRFVQTAIDMMMKYGFDGIDLDWEYPSNPKEATIYLTLVRQLRYALRQVELEKQLAQDTFLLTMACPAYDEKLDLLDINDIDQYLSFWNMMTYDFSGEWSSIAGYHCNLYKTKEDELCADDAIKYMIKKGVDSRKLILGMAMYGRPQAHTEGYGFKAHGVPSGTEDGCFMYNKLPLPGCKELYNRDVVSAYCYSAKDKVFCSYDNVESVRIKAIYVRNKRLGGGMFWESRGDLRQEHRSLLASFVKGVGGVQALENVLNVTGCYTDSEFTCQFPVQYNIRDTVAMSPDEISL</sequence>
<dbReference type="PANTHER" id="PTHR11177:SF317">
    <property type="entry name" value="CHITINASE 12-RELATED"/>
    <property type="match status" value="1"/>
</dbReference>
<dbReference type="GO" id="GO:0000272">
    <property type="term" value="P:polysaccharide catabolic process"/>
    <property type="evidence" value="ECO:0007669"/>
    <property type="project" value="UniProtKB-KW"/>
</dbReference>
<gene>
    <name evidence="12" type="ORF">BON22_2846</name>
    <name evidence="11" type="ORF">CYFA0S_11e00892g</name>
</gene>
<evidence type="ECO:0000256" key="7">
    <source>
        <dbReference type="ARBA" id="ARBA00023326"/>
    </source>
</evidence>
<dbReference type="VEuPathDB" id="FungiDB:BON22_2846"/>
<comment type="catalytic activity">
    <reaction evidence="1">
        <text>Random endo-hydrolysis of N-acetyl-beta-D-glucosaminide (1-&gt;4)-beta-linkages in chitin and chitodextrins.</text>
        <dbReference type="EC" id="3.2.1.14"/>
    </reaction>
</comment>
<dbReference type="InterPro" id="IPR001223">
    <property type="entry name" value="Glyco_hydro18_cat"/>
</dbReference>
<evidence type="ECO:0000313" key="12">
    <source>
        <dbReference type="EMBL" id="ONH66872.1"/>
    </source>
</evidence>
<dbReference type="GO" id="GO:0008061">
    <property type="term" value="F:chitin binding"/>
    <property type="evidence" value="ECO:0007669"/>
    <property type="project" value="InterPro"/>
</dbReference>
<dbReference type="AlphaFoldDB" id="A0A061B0Z4"/>
<keyword evidence="7" id="KW-0624">Polysaccharide degradation</keyword>
<dbReference type="SUPFAM" id="SSF51445">
    <property type="entry name" value="(Trans)glycosidases"/>
    <property type="match status" value="1"/>
</dbReference>
<dbReference type="GO" id="GO:0005576">
    <property type="term" value="C:extracellular region"/>
    <property type="evidence" value="ECO:0007669"/>
    <property type="project" value="TreeGrafter"/>
</dbReference>
<dbReference type="CDD" id="cd06548">
    <property type="entry name" value="GH18_chitinase"/>
    <property type="match status" value="1"/>
</dbReference>
<evidence type="ECO:0000313" key="11">
    <source>
        <dbReference type="EMBL" id="CDR43160.1"/>
    </source>
</evidence>
<evidence type="ECO:0000256" key="9">
    <source>
        <dbReference type="RuleBase" id="RU004453"/>
    </source>
</evidence>
<reference evidence="11" key="1">
    <citation type="journal article" date="2014" name="Genome Announc.">
        <title>Genome sequence of the yeast Cyberlindnera fabianii (Hansenula fabianii).</title>
        <authorList>
            <person name="Freel K.C."/>
            <person name="Sarilar V."/>
            <person name="Neuveglise C."/>
            <person name="Devillers H."/>
            <person name="Friedrich A."/>
            <person name="Schacherer J."/>
        </authorList>
    </citation>
    <scope>NUCLEOTIDE SEQUENCE</scope>
    <source>
        <strain evidence="11">YJS4271</strain>
    </source>
</reference>
<dbReference type="SUPFAM" id="SSF54556">
    <property type="entry name" value="Chitinase insertion domain"/>
    <property type="match status" value="1"/>
</dbReference>
<feature type="domain" description="GH18" evidence="10">
    <location>
        <begin position="42"/>
        <end position="400"/>
    </location>
</feature>
<dbReference type="InterPro" id="IPR017853">
    <property type="entry name" value="GH"/>
</dbReference>
<dbReference type="Pfam" id="PF00704">
    <property type="entry name" value="Glyco_hydro_18"/>
    <property type="match status" value="1"/>
</dbReference>
<dbReference type="InterPro" id="IPR011583">
    <property type="entry name" value="Chitinase_II/V-like_cat"/>
</dbReference>
<dbReference type="GO" id="GO:0006032">
    <property type="term" value="P:chitin catabolic process"/>
    <property type="evidence" value="ECO:0007669"/>
    <property type="project" value="UniProtKB-KW"/>
</dbReference>
<evidence type="ECO:0000313" key="13">
    <source>
        <dbReference type="Proteomes" id="UP000189513"/>
    </source>
</evidence>
<evidence type="ECO:0000259" key="10">
    <source>
        <dbReference type="PROSITE" id="PS51910"/>
    </source>
</evidence>
<organism evidence="11">
    <name type="scientific">Cyberlindnera fabianii</name>
    <name type="common">Yeast</name>
    <name type="synonym">Hansenula fabianii</name>
    <dbReference type="NCBI Taxonomy" id="36022"/>
    <lineage>
        <taxon>Eukaryota</taxon>
        <taxon>Fungi</taxon>
        <taxon>Dikarya</taxon>
        <taxon>Ascomycota</taxon>
        <taxon>Saccharomycotina</taxon>
        <taxon>Saccharomycetes</taxon>
        <taxon>Phaffomycetales</taxon>
        <taxon>Phaffomycetaceae</taxon>
        <taxon>Cyberlindnera</taxon>
    </lineage>
</organism>
<dbReference type="SMART" id="SM00636">
    <property type="entry name" value="Glyco_18"/>
    <property type="match status" value="1"/>
</dbReference>
<accession>A0A061B0Z4</accession>
<evidence type="ECO:0000256" key="8">
    <source>
        <dbReference type="RuleBase" id="RU000489"/>
    </source>
</evidence>
<evidence type="ECO:0000256" key="6">
    <source>
        <dbReference type="ARBA" id="ARBA00023295"/>
    </source>
</evidence>
<dbReference type="InterPro" id="IPR001579">
    <property type="entry name" value="Glyco_hydro_18_chit_AS"/>
</dbReference>
<dbReference type="InterPro" id="IPR029070">
    <property type="entry name" value="Chitinase_insertion_sf"/>
</dbReference>
<keyword evidence="6 8" id="KW-0326">Glycosidase</keyword>
<dbReference type="GO" id="GO:0008843">
    <property type="term" value="F:endochitinase activity"/>
    <property type="evidence" value="ECO:0007669"/>
    <property type="project" value="UniProtKB-EC"/>
</dbReference>
<dbReference type="PROSITE" id="PS01095">
    <property type="entry name" value="GH18_1"/>
    <property type="match status" value="1"/>
</dbReference>
<dbReference type="Gene3D" id="3.20.20.80">
    <property type="entry name" value="Glycosidases"/>
    <property type="match status" value="1"/>
</dbReference>
<keyword evidence="4" id="KW-0146">Chitin degradation</keyword>
<dbReference type="OMA" id="FYYCSGG"/>